<dbReference type="AlphaFoldDB" id="A0A6V7H852"/>
<dbReference type="Proteomes" id="UP000752696">
    <property type="component" value="Unassembled WGS sequence"/>
</dbReference>
<accession>A0A6V7H852</accession>
<name>A0A6V7H852_9HYME</name>
<evidence type="ECO:0000313" key="1">
    <source>
        <dbReference type="EMBL" id="CAD1476263.1"/>
    </source>
</evidence>
<keyword evidence="2" id="KW-1185">Reference proteome</keyword>
<gene>
    <name evidence="1" type="ORF">MHI_LOCUS634678</name>
</gene>
<feature type="non-terminal residue" evidence="1">
    <location>
        <position position="37"/>
    </location>
</feature>
<feature type="non-terminal residue" evidence="1">
    <location>
        <position position="1"/>
    </location>
</feature>
<evidence type="ECO:0000313" key="2">
    <source>
        <dbReference type="Proteomes" id="UP000752696"/>
    </source>
</evidence>
<dbReference type="EMBL" id="CAJDYZ010009156">
    <property type="protein sequence ID" value="CAD1476263.1"/>
    <property type="molecule type" value="Genomic_DNA"/>
</dbReference>
<sequence length="37" mass="4239">FKNGQIDFAMVVKQIELTMPEETADVVKEVVRTCQKL</sequence>
<proteinExistence type="predicted"/>
<reference evidence="1" key="1">
    <citation type="submission" date="2020-07" db="EMBL/GenBank/DDBJ databases">
        <authorList>
            <person name="Nazaruddin N."/>
        </authorList>
    </citation>
    <scope>NUCLEOTIDE SEQUENCE</scope>
</reference>
<comment type="caution">
    <text evidence="1">The sequence shown here is derived from an EMBL/GenBank/DDBJ whole genome shotgun (WGS) entry which is preliminary data.</text>
</comment>
<dbReference type="OrthoDB" id="6610259at2759"/>
<protein>
    <submittedName>
        <fullName evidence="1">Uncharacterized protein</fullName>
    </submittedName>
</protein>
<organism evidence="1 2">
    <name type="scientific">Heterotrigona itama</name>
    <dbReference type="NCBI Taxonomy" id="395501"/>
    <lineage>
        <taxon>Eukaryota</taxon>
        <taxon>Metazoa</taxon>
        <taxon>Ecdysozoa</taxon>
        <taxon>Arthropoda</taxon>
        <taxon>Hexapoda</taxon>
        <taxon>Insecta</taxon>
        <taxon>Pterygota</taxon>
        <taxon>Neoptera</taxon>
        <taxon>Endopterygota</taxon>
        <taxon>Hymenoptera</taxon>
        <taxon>Apocrita</taxon>
        <taxon>Aculeata</taxon>
        <taxon>Apoidea</taxon>
        <taxon>Anthophila</taxon>
        <taxon>Apidae</taxon>
        <taxon>Heterotrigona</taxon>
    </lineage>
</organism>